<evidence type="ECO:0000256" key="10">
    <source>
        <dbReference type="ARBA" id="ARBA00023136"/>
    </source>
</evidence>
<evidence type="ECO:0000256" key="1">
    <source>
        <dbReference type="ARBA" id="ARBA00001974"/>
    </source>
</evidence>
<dbReference type="PROSITE" id="PS01304">
    <property type="entry name" value="UBIH"/>
    <property type="match status" value="1"/>
</dbReference>
<evidence type="ECO:0000256" key="4">
    <source>
        <dbReference type="ARBA" id="ARBA00022688"/>
    </source>
</evidence>
<dbReference type="InterPro" id="IPR018168">
    <property type="entry name" value="Ubi_Hdrlase_CS"/>
</dbReference>
<comment type="subunit">
    <text evidence="11">Component of a multi-subunit COQ enzyme complex, composed of at least COQ3, COQ4, COQ5, COQ6, COQ7 and COQ9.</text>
</comment>
<dbReference type="PANTHER" id="PTHR43876:SF7">
    <property type="entry name" value="UBIQUINONE BIOSYNTHESIS MONOOXYGENASE COQ6, MITOCHONDRIAL"/>
    <property type="match status" value="1"/>
</dbReference>
<keyword evidence="5 11" id="KW-0999">Mitochondrion inner membrane</keyword>
<comment type="catalytic activity">
    <reaction evidence="11">
        <text>a 2-methoxy-6-(all-trans-polyprenyl)phenol + 2 reduced [2Fe-2S]-[ferredoxin] + O2 + 2 H(+) = a 2-methoxy-6-(all-trans-polyprenyl)benzene-1,4-diol + 2 oxidized [2Fe-2S]-[ferredoxin] + H2O</text>
        <dbReference type="Rhea" id="RHEA:81183"/>
        <dbReference type="Rhea" id="RHEA-COMP:9551"/>
        <dbReference type="Rhea" id="RHEA-COMP:10000"/>
        <dbReference type="Rhea" id="RHEA-COMP:10001"/>
        <dbReference type="Rhea" id="RHEA-COMP:10858"/>
        <dbReference type="ChEBI" id="CHEBI:15377"/>
        <dbReference type="ChEBI" id="CHEBI:15378"/>
        <dbReference type="ChEBI" id="CHEBI:15379"/>
        <dbReference type="ChEBI" id="CHEBI:33737"/>
        <dbReference type="ChEBI" id="CHEBI:33738"/>
        <dbReference type="ChEBI" id="CHEBI:62731"/>
        <dbReference type="ChEBI" id="CHEBI:84166"/>
        <dbReference type="EC" id="1.14.15.46"/>
    </reaction>
</comment>
<keyword evidence="4 11" id="KW-0831">Ubiquinone biosynthesis</keyword>
<evidence type="ECO:0000256" key="3">
    <source>
        <dbReference type="ARBA" id="ARBA00022630"/>
    </source>
</evidence>
<dbReference type="GO" id="GO:0071949">
    <property type="term" value="F:FAD binding"/>
    <property type="evidence" value="ECO:0007669"/>
    <property type="project" value="InterPro"/>
</dbReference>
<dbReference type="GO" id="GO:0016712">
    <property type="term" value="F:oxidoreductase activity, acting on paired donors, with incorporation or reduction of molecular oxygen, reduced flavin or flavoprotein as one donor, and incorporation of one atom of oxygen"/>
    <property type="evidence" value="ECO:0007669"/>
    <property type="project" value="UniProtKB-UniRule"/>
</dbReference>
<keyword evidence="6 11" id="KW-0274">FAD</keyword>
<comment type="subcellular location">
    <subcellularLocation>
        <location evidence="11">Mitochondrion inner membrane</location>
        <topology evidence="11">Peripheral membrane protein</topology>
        <orientation evidence="11">Matrix side</orientation>
    </subcellularLocation>
</comment>
<keyword evidence="13" id="KW-0830">Ubiquinone</keyword>
<dbReference type="SUPFAM" id="SSF51905">
    <property type="entry name" value="FAD/NAD(P)-binding domain"/>
    <property type="match status" value="1"/>
</dbReference>
<dbReference type="GO" id="GO:0120538">
    <property type="term" value="F:2-methoxy-6-polyprenolphenol 4-hydroxylase activity"/>
    <property type="evidence" value="ECO:0007669"/>
    <property type="project" value="UniProtKB-EC"/>
</dbReference>
<accession>A0A9P4UL43</accession>
<dbReference type="Proteomes" id="UP000799441">
    <property type="component" value="Unassembled WGS sequence"/>
</dbReference>
<gene>
    <name evidence="11" type="primary">COQ6</name>
    <name evidence="13" type="ORF">K431DRAFT_297833</name>
</gene>
<keyword evidence="8 11" id="KW-0503">Monooxygenase</keyword>
<reference evidence="13" key="1">
    <citation type="journal article" date="2020" name="Stud. Mycol.">
        <title>101 Dothideomycetes genomes: a test case for predicting lifestyles and emergence of pathogens.</title>
        <authorList>
            <person name="Haridas S."/>
            <person name="Albert R."/>
            <person name="Binder M."/>
            <person name="Bloem J."/>
            <person name="Labutti K."/>
            <person name="Salamov A."/>
            <person name="Andreopoulos B."/>
            <person name="Baker S."/>
            <person name="Barry K."/>
            <person name="Bills G."/>
            <person name="Bluhm B."/>
            <person name="Cannon C."/>
            <person name="Castanera R."/>
            <person name="Culley D."/>
            <person name="Daum C."/>
            <person name="Ezra D."/>
            <person name="Gonzalez J."/>
            <person name="Henrissat B."/>
            <person name="Kuo A."/>
            <person name="Liang C."/>
            <person name="Lipzen A."/>
            <person name="Lutzoni F."/>
            <person name="Magnuson J."/>
            <person name="Mondo S."/>
            <person name="Nolan M."/>
            <person name="Ohm R."/>
            <person name="Pangilinan J."/>
            <person name="Park H.-J."/>
            <person name="Ramirez L."/>
            <person name="Alfaro M."/>
            <person name="Sun H."/>
            <person name="Tritt A."/>
            <person name="Yoshinaga Y."/>
            <person name="Zwiers L.-H."/>
            <person name="Turgeon B."/>
            <person name="Goodwin S."/>
            <person name="Spatafora J."/>
            <person name="Crous P."/>
            <person name="Grigoriev I."/>
        </authorList>
    </citation>
    <scope>NUCLEOTIDE SEQUENCE</scope>
    <source>
        <strain evidence="13">CBS 116435</strain>
    </source>
</reference>
<organism evidence="13 14">
    <name type="scientific">Polychaeton citri CBS 116435</name>
    <dbReference type="NCBI Taxonomy" id="1314669"/>
    <lineage>
        <taxon>Eukaryota</taxon>
        <taxon>Fungi</taxon>
        <taxon>Dikarya</taxon>
        <taxon>Ascomycota</taxon>
        <taxon>Pezizomycotina</taxon>
        <taxon>Dothideomycetes</taxon>
        <taxon>Dothideomycetidae</taxon>
        <taxon>Capnodiales</taxon>
        <taxon>Capnodiaceae</taxon>
        <taxon>Polychaeton</taxon>
    </lineage>
</organism>
<dbReference type="Pfam" id="PF01494">
    <property type="entry name" value="FAD_binding_3"/>
    <property type="match status" value="2"/>
</dbReference>
<comment type="function">
    <text evidence="11">FAD-dependent monooxygenase required for two non-consecutive steps during ubiquinone biosynthesis. Required for the C5-ring hydroxylation during ubiquinone biosynthesis by catalyzing the hydroxylation of 4-hydroxy-3-(all-trans-polyprenyl)benzoic acid to 3,4-dihydroxy-5-(all-trans-polyprenyl)benzoic acid. Also acts downstream of coq4, for the C1-hydroxylation during ubiquinone biosynthesis by catalyzing the hydroxylation of 2-methoxy-6-(all-trans-polyprenyl)phenol to 2-methoxy-6-(all-trans-polyprenyl)benzene-1,4-diol. The electrons required for the hydroxylation reaction are funneled indirectly to coq6 from NADPH via a ferredoxin/ferredoxin reductase system.</text>
</comment>
<evidence type="ECO:0000256" key="5">
    <source>
        <dbReference type="ARBA" id="ARBA00022792"/>
    </source>
</evidence>
<evidence type="ECO:0000256" key="6">
    <source>
        <dbReference type="ARBA" id="ARBA00022827"/>
    </source>
</evidence>
<dbReference type="AlphaFoldDB" id="A0A9P4UL43"/>
<keyword evidence="14" id="KW-1185">Reference proteome</keyword>
<evidence type="ECO:0000259" key="12">
    <source>
        <dbReference type="Pfam" id="PF01494"/>
    </source>
</evidence>
<comment type="catalytic activity">
    <reaction evidence="11">
        <text>a 4-hydroxy-3-(all-trans-polyprenyl)benzoate + 2 reduced [2Fe-2S]-[ferredoxin] + O2 + 2 H(+) = a 3,4-dihydroxy-5-(all-trans-polyprenyl)benzoate + 2 oxidized [2Fe-2S]-[ferredoxin] + H2O</text>
        <dbReference type="Rhea" id="RHEA:81195"/>
        <dbReference type="Rhea" id="RHEA-COMP:9514"/>
        <dbReference type="Rhea" id="RHEA-COMP:10000"/>
        <dbReference type="Rhea" id="RHEA-COMP:10001"/>
        <dbReference type="Rhea" id="RHEA-COMP:10930"/>
        <dbReference type="ChEBI" id="CHEBI:15377"/>
        <dbReference type="ChEBI" id="CHEBI:15378"/>
        <dbReference type="ChEBI" id="CHEBI:15379"/>
        <dbReference type="ChEBI" id="CHEBI:33737"/>
        <dbReference type="ChEBI" id="CHEBI:33738"/>
        <dbReference type="ChEBI" id="CHEBI:64694"/>
        <dbReference type="ChEBI" id="CHEBI:78396"/>
        <dbReference type="EC" id="1.14.15.45"/>
    </reaction>
</comment>
<dbReference type="FunFam" id="3.50.50.60:FF:000021">
    <property type="entry name" value="Ubiquinone biosynthesis monooxygenase COQ6"/>
    <property type="match status" value="1"/>
</dbReference>
<evidence type="ECO:0000313" key="13">
    <source>
        <dbReference type="EMBL" id="KAF2717433.1"/>
    </source>
</evidence>
<dbReference type="Gene3D" id="3.50.50.60">
    <property type="entry name" value="FAD/NAD(P)-binding domain"/>
    <property type="match status" value="2"/>
</dbReference>
<dbReference type="PRINTS" id="PR00420">
    <property type="entry name" value="RNGMNOXGNASE"/>
</dbReference>
<keyword evidence="9 11" id="KW-0496">Mitochondrion</keyword>
<dbReference type="GO" id="GO:0031314">
    <property type="term" value="C:extrinsic component of mitochondrial inner membrane"/>
    <property type="evidence" value="ECO:0007669"/>
    <property type="project" value="UniProtKB-UniRule"/>
</dbReference>
<dbReference type="EMBL" id="MU003844">
    <property type="protein sequence ID" value="KAF2717433.1"/>
    <property type="molecule type" value="Genomic_DNA"/>
</dbReference>
<dbReference type="EC" id="1.14.15.45" evidence="11"/>
<comment type="pathway">
    <text evidence="11">Cofactor biosynthesis; ubiquinone biosynthesis.</text>
</comment>
<dbReference type="EC" id="1.14.15.46" evidence="11"/>
<evidence type="ECO:0000256" key="7">
    <source>
        <dbReference type="ARBA" id="ARBA00023002"/>
    </source>
</evidence>
<dbReference type="HAMAP" id="MF_03193">
    <property type="entry name" value="COQ6_monooxygenase"/>
    <property type="match status" value="1"/>
</dbReference>
<comment type="similarity">
    <text evidence="2 11">Belongs to the UbiH/COQ6 family.</text>
</comment>
<keyword evidence="3 11" id="KW-0285">Flavoprotein</keyword>
<protein>
    <recommendedName>
        <fullName evidence="11">Ubiquinone biosynthesis monooxygenase COQ6, mitochondrial</fullName>
        <ecNumber evidence="11">1.14.15.45</ecNumber>
    </recommendedName>
    <alternativeName>
        <fullName evidence="11">2-methoxy-6-polyprenolphenol 4-hydroxylase</fullName>
        <ecNumber evidence="11">1.14.15.46</ecNumber>
    </alternativeName>
</protein>
<evidence type="ECO:0000256" key="8">
    <source>
        <dbReference type="ARBA" id="ARBA00023033"/>
    </source>
</evidence>
<dbReference type="NCBIfam" id="TIGR01988">
    <property type="entry name" value="Ubi-OHases"/>
    <property type="match status" value="1"/>
</dbReference>
<feature type="domain" description="FAD-binding" evidence="12">
    <location>
        <begin position="382"/>
        <end position="471"/>
    </location>
</feature>
<dbReference type="InterPro" id="IPR000689">
    <property type="entry name" value="UbQ_mOase_COQ6"/>
</dbReference>
<dbReference type="OrthoDB" id="683240at2759"/>
<evidence type="ECO:0000256" key="2">
    <source>
        <dbReference type="ARBA" id="ARBA00005349"/>
    </source>
</evidence>
<feature type="domain" description="FAD-binding" evidence="12">
    <location>
        <begin position="41"/>
        <end position="266"/>
    </location>
</feature>
<evidence type="ECO:0000313" key="14">
    <source>
        <dbReference type="Proteomes" id="UP000799441"/>
    </source>
</evidence>
<dbReference type="PANTHER" id="PTHR43876">
    <property type="entry name" value="UBIQUINONE BIOSYNTHESIS MONOOXYGENASE COQ6, MITOCHONDRIAL"/>
    <property type="match status" value="1"/>
</dbReference>
<sequence length="517" mass="55511">MAPRLSNVGSKKLLELPPALRRTLFSASTQGTGGRSPELFDVVCVGGGPAGLSFVNALRSNPSTQSLKIALVDSQDITTSRTLTTPDLYSNRCSSLTPSSVRFLHETGVADLLDHGRTQPYQAMDVWDGVSGSKIHFDPIDTTDSSFSGVANMIPGSRWQQSRREYEGEDQGVVARMCENGNLTGALLERLNDLKGVELLDKTKVESIDLGPEAEKNSNTPDLSLWPVVSLPNNRKLVARLLVGADGANSPVRTFADIPSHGWDYGRHGTVATLTLDREFTVGEIRTAYQRFLPTGPIALLPLPGNRASLVWSNTIPNAAKLKSLPPSDFTAMVNAAFRLLHFDIEYMLSSQMPSGGQAEEAAWREQNTDSNALGLPRSFPRVVEVQEGSVASFPLRMRHADTYTGHRVALLGDAAHTVHPLAGQGLNLGLADAESLASCLVKGAETGMDIGSSWCLDEYNSQRWAANNAMLGIVDKLHKLYSAGSGPVVWGRSLGLDLVDKLGPLKGVLMGAASGR</sequence>
<dbReference type="InterPro" id="IPR010971">
    <property type="entry name" value="UbiH/COQ6"/>
</dbReference>
<dbReference type="InterPro" id="IPR051205">
    <property type="entry name" value="UbiH/COQ6_monooxygenase"/>
</dbReference>
<comment type="cofactor">
    <cofactor evidence="1 11">
        <name>FAD</name>
        <dbReference type="ChEBI" id="CHEBI:57692"/>
    </cofactor>
</comment>
<evidence type="ECO:0000256" key="9">
    <source>
        <dbReference type="ARBA" id="ARBA00023128"/>
    </source>
</evidence>
<dbReference type="InterPro" id="IPR002938">
    <property type="entry name" value="FAD-bd"/>
</dbReference>
<proteinExistence type="inferred from homology"/>
<dbReference type="InterPro" id="IPR036188">
    <property type="entry name" value="FAD/NAD-bd_sf"/>
</dbReference>
<evidence type="ECO:0000256" key="11">
    <source>
        <dbReference type="HAMAP-Rule" id="MF_03193"/>
    </source>
</evidence>
<keyword evidence="7 11" id="KW-0560">Oxidoreductase</keyword>
<comment type="caution">
    <text evidence="13">The sequence shown here is derived from an EMBL/GenBank/DDBJ whole genome shotgun (WGS) entry which is preliminary data.</text>
</comment>
<dbReference type="GO" id="GO:0106364">
    <property type="term" value="F:4-hydroxy-3-all-trans-polyprenylbenzoate oxygenase activity"/>
    <property type="evidence" value="ECO:0007669"/>
    <property type="project" value="UniProtKB-EC"/>
</dbReference>
<name>A0A9P4UL43_9PEZI</name>
<keyword evidence="10 11" id="KW-0472">Membrane</keyword>